<dbReference type="Pfam" id="PF07963">
    <property type="entry name" value="N_methyl"/>
    <property type="match status" value="1"/>
</dbReference>
<evidence type="ECO:0000313" key="3">
    <source>
        <dbReference type="Proteomes" id="UP000295357"/>
    </source>
</evidence>
<evidence type="ECO:0000313" key="2">
    <source>
        <dbReference type="EMBL" id="TDP11993.1"/>
    </source>
</evidence>
<protein>
    <submittedName>
        <fullName evidence="2">Pilin/secretion family protein with methylation motif</fullName>
    </submittedName>
</protein>
<dbReference type="EMBL" id="SNXE01000002">
    <property type="protein sequence ID" value="TDP11993.1"/>
    <property type="molecule type" value="Genomic_DNA"/>
</dbReference>
<name>A0A4R6NDR7_9BURK</name>
<dbReference type="Proteomes" id="UP000295357">
    <property type="component" value="Unassembled WGS sequence"/>
</dbReference>
<gene>
    <name evidence="2" type="ORF">DFR39_102381</name>
</gene>
<sequence>MAAWTDKRGRRQQRGLSLTEALVAMVLLGVVGLGMAHALGRTLVAAKYHKAQSLAVQGLRAELQRDGMALGCPSSGSASRSATLSLGSDISISQVDKHCRVSAVTVQAPNGPSASTTLVHMRYELSADTLLGPGTLTLEN</sequence>
<keyword evidence="3" id="KW-1185">Reference proteome</keyword>
<accession>A0A4R6NDR7</accession>
<proteinExistence type="predicted"/>
<evidence type="ECO:0000256" key="1">
    <source>
        <dbReference type="SAM" id="Phobius"/>
    </source>
</evidence>
<dbReference type="RefSeq" id="WP_162849442.1">
    <property type="nucleotide sequence ID" value="NZ_JAUFPJ010000002.1"/>
</dbReference>
<reference evidence="2 3" key="1">
    <citation type="submission" date="2019-03" db="EMBL/GenBank/DDBJ databases">
        <title>Genomic Encyclopedia of Type Strains, Phase IV (KMG-IV): sequencing the most valuable type-strain genomes for metagenomic binning, comparative biology and taxonomic classification.</title>
        <authorList>
            <person name="Goeker M."/>
        </authorList>
    </citation>
    <scope>NUCLEOTIDE SEQUENCE [LARGE SCALE GENOMIC DNA]</scope>
    <source>
        <strain evidence="2 3">DSM 25082</strain>
    </source>
</reference>
<keyword evidence="1" id="KW-0812">Transmembrane</keyword>
<keyword evidence="1" id="KW-0472">Membrane</keyword>
<comment type="caution">
    <text evidence="2">The sequence shown here is derived from an EMBL/GenBank/DDBJ whole genome shotgun (WGS) entry which is preliminary data.</text>
</comment>
<dbReference type="AlphaFoldDB" id="A0A4R6NDR7"/>
<organism evidence="2 3">
    <name type="scientific">Roseateles asaccharophilus</name>
    <dbReference type="NCBI Taxonomy" id="582607"/>
    <lineage>
        <taxon>Bacteria</taxon>
        <taxon>Pseudomonadati</taxon>
        <taxon>Pseudomonadota</taxon>
        <taxon>Betaproteobacteria</taxon>
        <taxon>Burkholderiales</taxon>
        <taxon>Sphaerotilaceae</taxon>
        <taxon>Roseateles</taxon>
    </lineage>
</organism>
<dbReference type="InterPro" id="IPR012902">
    <property type="entry name" value="N_methyl_site"/>
</dbReference>
<keyword evidence="1" id="KW-1133">Transmembrane helix</keyword>
<feature type="transmembrane region" description="Helical" evidence="1">
    <location>
        <begin position="21"/>
        <end position="40"/>
    </location>
</feature>